<sequence length="130" mass="13659">MSVQRVNPPELAPPRGFSHAVVATGTTVFLAGQTALDADGRIVGGTVVEQFERALSNLLGALRAAGGAPDRLVSLTVYATDLAAYRAHAREIGEVWRRLAGTDYPAMAAIGVSRLWDAEALVEVQGFAVV</sequence>
<keyword evidence="3" id="KW-1185">Reference proteome</keyword>
<dbReference type="Gene3D" id="3.30.1330.40">
    <property type="entry name" value="RutC-like"/>
    <property type="match status" value="1"/>
</dbReference>
<dbReference type="Pfam" id="PF01042">
    <property type="entry name" value="Ribonuc_L-PSP"/>
    <property type="match status" value="1"/>
</dbReference>
<organism evidence="2 3">
    <name type="scientific">Amycolatopsis tucumanensis</name>
    <dbReference type="NCBI Taxonomy" id="401106"/>
    <lineage>
        <taxon>Bacteria</taxon>
        <taxon>Bacillati</taxon>
        <taxon>Actinomycetota</taxon>
        <taxon>Actinomycetes</taxon>
        <taxon>Pseudonocardiales</taxon>
        <taxon>Pseudonocardiaceae</taxon>
        <taxon>Amycolatopsis</taxon>
    </lineage>
</organism>
<proteinExistence type="inferred from homology"/>
<accession>A0ABP7HJT4</accession>
<dbReference type="RefSeq" id="WP_237336629.1">
    <property type="nucleotide sequence ID" value="NZ_BAABCM010000001.1"/>
</dbReference>
<dbReference type="CDD" id="cd00448">
    <property type="entry name" value="YjgF_YER057c_UK114_family"/>
    <property type="match status" value="1"/>
</dbReference>
<dbReference type="SUPFAM" id="SSF55298">
    <property type="entry name" value="YjgF-like"/>
    <property type="match status" value="1"/>
</dbReference>
<gene>
    <name evidence="2" type="ORF">GCM10022380_08190</name>
</gene>
<name>A0ABP7HJT4_9PSEU</name>
<evidence type="ECO:0000313" key="3">
    <source>
        <dbReference type="Proteomes" id="UP001501624"/>
    </source>
</evidence>
<evidence type="ECO:0000313" key="2">
    <source>
        <dbReference type="EMBL" id="GAA3793709.1"/>
    </source>
</evidence>
<protein>
    <submittedName>
        <fullName evidence="2">RidA family protein</fullName>
    </submittedName>
</protein>
<evidence type="ECO:0000256" key="1">
    <source>
        <dbReference type="ARBA" id="ARBA00010552"/>
    </source>
</evidence>
<dbReference type="EMBL" id="BAABCM010000001">
    <property type="protein sequence ID" value="GAA3793709.1"/>
    <property type="molecule type" value="Genomic_DNA"/>
</dbReference>
<dbReference type="PANTHER" id="PTHR11803">
    <property type="entry name" value="2-IMINOBUTANOATE/2-IMINOPROPANOATE DEAMINASE RIDA"/>
    <property type="match status" value="1"/>
</dbReference>
<dbReference type="InterPro" id="IPR035959">
    <property type="entry name" value="RutC-like_sf"/>
</dbReference>
<comment type="caution">
    <text evidence="2">The sequence shown here is derived from an EMBL/GenBank/DDBJ whole genome shotgun (WGS) entry which is preliminary data.</text>
</comment>
<comment type="similarity">
    <text evidence="1">Belongs to the RutC family.</text>
</comment>
<dbReference type="Proteomes" id="UP001501624">
    <property type="component" value="Unassembled WGS sequence"/>
</dbReference>
<reference evidence="3" key="1">
    <citation type="journal article" date="2019" name="Int. J. Syst. Evol. Microbiol.">
        <title>The Global Catalogue of Microorganisms (GCM) 10K type strain sequencing project: providing services to taxonomists for standard genome sequencing and annotation.</title>
        <authorList>
            <consortium name="The Broad Institute Genomics Platform"/>
            <consortium name="The Broad Institute Genome Sequencing Center for Infectious Disease"/>
            <person name="Wu L."/>
            <person name="Ma J."/>
        </authorList>
    </citation>
    <scope>NUCLEOTIDE SEQUENCE [LARGE SCALE GENOMIC DNA]</scope>
    <source>
        <strain evidence="3">JCM 17017</strain>
    </source>
</reference>
<dbReference type="InterPro" id="IPR006175">
    <property type="entry name" value="YjgF/YER057c/UK114"/>
</dbReference>
<dbReference type="PANTHER" id="PTHR11803:SF58">
    <property type="entry name" value="PROTEIN HMF1-RELATED"/>
    <property type="match status" value="1"/>
</dbReference>